<dbReference type="Proteomes" id="UP000663882">
    <property type="component" value="Unassembled WGS sequence"/>
</dbReference>
<evidence type="ECO:0000313" key="3">
    <source>
        <dbReference type="EMBL" id="CAF3565715.1"/>
    </source>
</evidence>
<dbReference type="Proteomes" id="UP000663874">
    <property type="component" value="Unassembled WGS sequence"/>
</dbReference>
<gene>
    <name evidence="3" type="ORF">FNK824_LOCUS1684</name>
    <name evidence="4" type="ORF">OTI717_LOCUS21051</name>
    <name evidence="1" type="ORF">RFH988_LOCUS28731</name>
    <name evidence="2" type="ORF">SEV965_LOCUS26251</name>
</gene>
<name>A0A819EEU1_9BILA</name>
<accession>A0A819EEU1</accession>
<proteinExistence type="predicted"/>
<evidence type="ECO:0000313" key="2">
    <source>
        <dbReference type="EMBL" id="CAF1300309.1"/>
    </source>
</evidence>
<dbReference type="EMBL" id="CAJNOO010002590">
    <property type="protein sequence ID" value="CAF1281611.1"/>
    <property type="molecule type" value="Genomic_DNA"/>
</dbReference>
<evidence type="ECO:0000313" key="5">
    <source>
        <dbReference type="Proteomes" id="UP000663823"/>
    </source>
</evidence>
<dbReference type="Proteomes" id="UP000663823">
    <property type="component" value="Unassembled WGS sequence"/>
</dbReference>
<evidence type="ECO:0000313" key="1">
    <source>
        <dbReference type="EMBL" id="CAF1281611.1"/>
    </source>
</evidence>
<reference evidence="4" key="1">
    <citation type="submission" date="2021-02" db="EMBL/GenBank/DDBJ databases">
        <authorList>
            <person name="Nowell W R."/>
        </authorList>
    </citation>
    <scope>NUCLEOTIDE SEQUENCE</scope>
</reference>
<protein>
    <submittedName>
        <fullName evidence="4">Uncharacterized protein</fullName>
    </submittedName>
</protein>
<dbReference type="AlphaFoldDB" id="A0A819EEU1"/>
<dbReference type="EMBL" id="CAJOAX010003345">
    <property type="protein sequence ID" value="CAF3848969.1"/>
    <property type="molecule type" value="Genomic_DNA"/>
</dbReference>
<sequence>MCDDDLSEDDYLKFLIEKLHIHWLEDNSYCLRMNHFTYRQGEEYQHIQMSIGDPKTKKYRDDHTLLIERLLF</sequence>
<dbReference type="Proteomes" id="UP000663889">
    <property type="component" value="Unassembled WGS sequence"/>
</dbReference>
<dbReference type="OrthoDB" id="10045087at2759"/>
<comment type="caution">
    <text evidence="4">The sequence shown here is derived from an EMBL/GenBank/DDBJ whole genome shotgun (WGS) entry which is preliminary data.</text>
</comment>
<evidence type="ECO:0000313" key="4">
    <source>
        <dbReference type="EMBL" id="CAF3848969.1"/>
    </source>
</evidence>
<organism evidence="4 5">
    <name type="scientific">Rotaria sordida</name>
    <dbReference type="NCBI Taxonomy" id="392033"/>
    <lineage>
        <taxon>Eukaryota</taxon>
        <taxon>Metazoa</taxon>
        <taxon>Spiralia</taxon>
        <taxon>Gnathifera</taxon>
        <taxon>Rotifera</taxon>
        <taxon>Eurotatoria</taxon>
        <taxon>Bdelloidea</taxon>
        <taxon>Philodinida</taxon>
        <taxon>Philodinidae</taxon>
        <taxon>Rotaria</taxon>
    </lineage>
</organism>
<dbReference type="EMBL" id="CAJNOU010002205">
    <property type="protein sequence ID" value="CAF1300309.1"/>
    <property type="molecule type" value="Genomic_DNA"/>
</dbReference>
<dbReference type="EMBL" id="CAJOBE010000090">
    <property type="protein sequence ID" value="CAF3565715.1"/>
    <property type="molecule type" value="Genomic_DNA"/>
</dbReference>